<name>A0A5J4WXT8_9EUKA</name>
<dbReference type="OrthoDB" id="10254665at2759"/>
<dbReference type="GO" id="GO:0030488">
    <property type="term" value="P:tRNA methylation"/>
    <property type="evidence" value="ECO:0007669"/>
    <property type="project" value="InterPro"/>
</dbReference>
<feature type="compositionally biased region" description="Basic and acidic residues" evidence="7">
    <location>
        <begin position="404"/>
        <end position="415"/>
    </location>
</feature>
<dbReference type="PANTHER" id="PTHR12945:SF0">
    <property type="entry name" value="TRNA (ADENINE(58)-N(1))-METHYLTRANSFERASE NON-CATALYTIC SUBUNIT TRM6"/>
    <property type="match status" value="1"/>
</dbReference>
<accession>A0A5J4WXT8</accession>
<keyword evidence="4" id="KW-0819">tRNA processing</keyword>
<feature type="region of interest" description="Disordered" evidence="7">
    <location>
        <begin position="385"/>
        <end position="416"/>
    </location>
</feature>
<dbReference type="PANTHER" id="PTHR12945">
    <property type="entry name" value="TRANSLATION INITIATION FACTOR EIF3-RELATED"/>
    <property type="match status" value="1"/>
</dbReference>
<dbReference type="GO" id="GO:0031515">
    <property type="term" value="C:tRNA (m1A) methyltransferase complex"/>
    <property type="evidence" value="ECO:0007669"/>
    <property type="project" value="InterPro"/>
</dbReference>
<keyword evidence="5" id="KW-0539">Nucleus</keyword>
<dbReference type="AlphaFoldDB" id="A0A5J4WXT8"/>
<dbReference type="Pfam" id="PF04189">
    <property type="entry name" value="Gcd10p"/>
    <property type="match status" value="1"/>
</dbReference>
<comment type="caution">
    <text evidence="8">The sequence shown here is derived from an EMBL/GenBank/DDBJ whole genome shotgun (WGS) entry which is preliminary data.</text>
</comment>
<feature type="compositionally biased region" description="Basic and acidic residues" evidence="7">
    <location>
        <begin position="552"/>
        <end position="563"/>
    </location>
</feature>
<evidence type="ECO:0000256" key="6">
    <source>
        <dbReference type="ARBA" id="ARBA00032319"/>
    </source>
</evidence>
<comment type="similarity">
    <text evidence="2">Belongs to the TRM6/GCD10 family.</text>
</comment>
<sequence>MEVQIGDTTLLRDNKGQDLFVVVKKAGSISLSKRTILFSQLIGALYGATYSIDVKGNLTRIDPSAALDIEGIARSFTQYKEQQELKVNIEPSPSPSPGLIDQQSQSQIDTEQTTPSLKIIQYANPQFNPMSISKESLESKAKDNRELFDTSTAQQLGYEDIIKMKQSGALAEQIVGGLITQSKTFDSKTDFSKEKYIKKKLNKHQRLVTILKPTIFLLCESYFSHKPEKVGFMRSDLLSQILTLANVNTRYNNTLSSSNTINSSVSSKITQSPSLLSNQLQSYTNAIVFDECGGIVIASMAKQMGGASQLATLLQAYSTQQPTEGDASTRIILNKDEIKSIVPIPLQLFDKALKSNPTAGPLGQTPLESPAIALLMSSATFSFSNGLNKPQKKEDTLKKKKNKKENQEEKDKADNKSTSFIQIKKDMIKDIEIDIKPKQHLVIATSKHDPSTIFHILFPFLKLSGSFVIYSPYLQILTNLCHSIRTSGNAVYVELSESVLLRQYQILPDRTHPSVESPSRGGGFILSGIKVGDINQQGDQKVDEFDHIDAKEIKDDSELKSESDGSDDKEEKGQNNARKRLRKTEDD</sequence>
<comment type="subcellular location">
    <subcellularLocation>
        <location evidence="1">Nucleus</location>
    </subcellularLocation>
</comment>
<protein>
    <recommendedName>
        <fullName evidence="3">tRNA (adenine(58)-N(1))-methyltransferase non-catalytic subunit TRM6</fullName>
    </recommendedName>
    <alternativeName>
        <fullName evidence="6">tRNA(m1A58)-methyltransferase subunit TRM6</fullName>
    </alternativeName>
</protein>
<organism evidence="8 9">
    <name type="scientific">Streblomastix strix</name>
    <dbReference type="NCBI Taxonomy" id="222440"/>
    <lineage>
        <taxon>Eukaryota</taxon>
        <taxon>Metamonada</taxon>
        <taxon>Preaxostyla</taxon>
        <taxon>Oxymonadida</taxon>
        <taxon>Streblomastigidae</taxon>
        <taxon>Streblomastix</taxon>
    </lineage>
</organism>
<dbReference type="EMBL" id="SNRW01000658">
    <property type="protein sequence ID" value="KAA6399907.1"/>
    <property type="molecule type" value="Genomic_DNA"/>
</dbReference>
<evidence type="ECO:0000256" key="5">
    <source>
        <dbReference type="ARBA" id="ARBA00023242"/>
    </source>
</evidence>
<proteinExistence type="inferred from homology"/>
<dbReference type="GO" id="GO:0008168">
    <property type="term" value="F:methyltransferase activity"/>
    <property type="evidence" value="ECO:0007669"/>
    <property type="project" value="UniProtKB-KW"/>
</dbReference>
<feature type="compositionally biased region" description="Basic residues" evidence="7">
    <location>
        <begin position="577"/>
        <end position="587"/>
    </location>
</feature>
<evidence type="ECO:0000256" key="3">
    <source>
        <dbReference type="ARBA" id="ARBA00021704"/>
    </source>
</evidence>
<reference evidence="8 9" key="1">
    <citation type="submission" date="2019-03" db="EMBL/GenBank/DDBJ databases">
        <title>Single cell metagenomics reveals metabolic interactions within the superorganism composed of flagellate Streblomastix strix and complex community of Bacteroidetes bacteria on its surface.</title>
        <authorList>
            <person name="Treitli S.C."/>
            <person name="Kolisko M."/>
            <person name="Husnik F."/>
            <person name="Keeling P."/>
            <person name="Hampl V."/>
        </authorList>
    </citation>
    <scope>NUCLEOTIDE SEQUENCE [LARGE SCALE GENOMIC DNA]</scope>
    <source>
        <strain evidence="8">ST1C</strain>
    </source>
</reference>
<evidence type="ECO:0000256" key="2">
    <source>
        <dbReference type="ARBA" id="ARBA00008320"/>
    </source>
</evidence>
<evidence type="ECO:0000256" key="7">
    <source>
        <dbReference type="SAM" id="MobiDB-lite"/>
    </source>
</evidence>
<evidence type="ECO:0000256" key="4">
    <source>
        <dbReference type="ARBA" id="ARBA00022694"/>
    </source>
</evidence>
<keyword evidence="8" id="KW-0808">Transferase</keyword>
<dbReference type="InterPro" id="IPR017423">
    <property type="entry name" value="TRM6"/>
</dbReference>
<evidence type="ECO:0000256" key="1">
    <source>
        <dbReference type="ARBA" id="ARBA00004123"/>
    </source>
</evidence>
<dbReference type="GO" id="GO:0005634">
    <property type="term" value="C:nucleus"/>
    <property type="evidence" value="ECO:0007669"/>
    <property type="project" value="UniProtKB-SubCell"/>
</dbReference>
<evidence type="ECO:0000313" key="8">
    <source>
        <dbReference type="EMBL" id="KAA6399907.1"/>
    </source>
</evidence>
<dbReference type="Proteomes" id="UP000324800">
    <property type="component" value="Unassembled WGS sequence"/>
</dbReference>
<keyword evidence="8" id="KW-0489">Methyltransferase</keyword>
<feature type="region of interest" description="Disordered" evidence="7">
    <location>
        <begin position="552"/>
        <end position="587"/>
    </location>
</feature>
<gene>
    <name evidence="8" type="ORF">EZS28_004568</name>
</gene>
<evidence type="ECO:0000313" key="9">
    <source>
        <dbReference type="Proteomes" id="UP000324800"/>
    </source>
</evidence>